<accession>A0A0M3HNB6</accession>
<evidence type="ECO:0000313" key="2">
    <source>
        <dbReference type="Proteomes" id="UP000036681"/>
    </source>
</evidence>
<evidence type="ECO:0000256" key="1">
    <source>
        <dbReference type="SAM" id="MobiDB-lite"/>
    </source>
</evidence>
<feature type="compositionally biased region" description="Basic and acidic residues" evidence="1">
    <location>
        <begin position="1"/>
        <end position="10"/>
    </location>
</feature>
<feature type="compositionally biased region" description="Low complexity" evidence="1">
    <location>
        <begin position="11"/>
        <end position="22"/>
    </location>
</feature>
<reference evidence="3" key="1">
    <citation type="submission" date="2017-02" db="UniProtKB">
        <authorList>
            <consortium name="WormBaseParasite"/>
        </authorList>
    </citation>
    <scope>IDENTIFICATION</scope>
</reference>
<keyword evidence="2" id="KW-1185">Reference proteome</keyword>
<proteinExistence type="predicted"/>
<feature type="region of interest" description="Disordered" evidence="1">
    <location>
        <begin position="1"/>
        <end position="27"/>
    </location>
</feature>
<dbReference type="Proteomes" id="UP000036681">
    <property type="component" value="Unplaced"/>
</dbReference>
<name>A0A0M3HNB6_ASCLU</name>
<dbReference type="AlphaFoldDB" id="A0A0M3HNB6"/>
<dbReference type="WBParaSite" id="ALUE_0000315401-mRNA-1">
    <property type="protein sequence ID" value="ALUE_0000315401-mRNA-1"/>
    <property type="gene ID" value="ALUE_0000315401"/>
</dbReference>
<evidence type="ECO:0000313" key="3">
    <source>
        <dbReference type="WBParaSite" id="ALUE_0000315401-mRNA-1"/>
    </source>
</evidence>
<protein>
    <submittedName>
        <fullName evidence="3">t-SNARE coiled-coil homology domain-containing protein</fullName>
    </submittedName>
</protein>
<organism evidence="2 3">
    <name type="scientific">Ascaris lumbricoides</name>
    <name type="common">Giant roundworm</name>
    <dbReference type="NCBI Taxonomy" id="6252"/>
    <lineage>
        <taxon>Eukaryota</taxon>
        <taxon>Metazoa</taxon>
        <taxon>Ecdysozoa</taxon>
        <taxon>Nematoda</taxon>
        <taxon>Chromadorea</taxon>
        <taxon>Rhabditida</taxon>
        <taxon>Spirurina</taxon>
        <taxon>Ascaridomorpha</taxon>
        <taxon>Ascaridoidea</taxon>
        <taxon>Ascarididae</taxon>
        <taxon>Ascaris</taxon>
    </lineage>
</organism>
<sequence length="78" mass="8687">MEGCGPDKNRTTPSVETPGTTTLSAKMSRIDESVGTLRRVAMRLRLFMYTSTSQCSRQFCIHSHVLVPLHVMCACHCN</sequence>